<evidence type="ECO:0000313" key="19">
    <source>
        <dbReference type="RefSeq" id="XP_023573142.1"/>
    </source>
</evidence>
<evidence type="ECO:0000256" key="4">
    <source>
        <dbReference type="ARBA" id="ARBA00012483"/>
    </source>
</evidence>
<dbReference type="PROSITE" id="PS00518">
    <property type="entry name" value="ZF_RING_1"/>
    <property type="match status" value="1"/>
</dbReference>
<feature type="compositionally biased region" description="Polar residues" evidence="15">
    <location>
        <begin position="494"/>
        <end position="506"/>
    </location>
</feature>
<feature type="compositionally biased region" description="Polar residues" evidence="15">
    <location>
        <begin position="752"/>
        <end position="762"/>
    </location>
</feature>
<dbReference type="InterPro" id="IPR001452">
    <property type="entry name" value="SH3_domain"/>
</dbReference>
<dbReference type="GO" id="GO:0061630">
    <property type="term" value="F:ubiquitin protein ligase activity"/>
    <property type="evidence" value="ECO:0007669"/>
    <property type="project" value="UniProtKB-EC"/>
</dbReference>
<feature type="domain" description="SH3" evidence="16">
    <location>
        <begin position="574"/>
        <end position="635"/>
    </location>
</feature>
<dbReference type="FunFam" id="2.30.30.40:FF:000001">
    <property type="entry name" value="Sorbin and SH3 domain-containing protein 1 isoform 2"/>
    <property type="match status" value="1"/>
</dbReference>
<dbReference type="CDD" id="cd16750">
    <property type="entry name" value="RING-HC_SH3RF3"/>
    <property type="match status" value="1"/>
</dbReference>
<dbReference type="FunFam" id="2.30.30.40:FF:000063">
    <property type="entry name" value="Putative E3 ubiquitin-protein ligase SH3RF1"/>
    <property type="match status" value="1"/>
</dbReference>
<dbReference type="InterPro" id="IPR017907">
    <property type="entry name" value="Znf_RING_CS"/>
</dbReference>
<dbReference type="Proteomes" id="UP000515203">
    <property type="component" value="Unplaced"/>
</dbReference>
<dbReference type="PROSITE" id="PS50002">
    <property type="entry name" value="SH3"/>
    <property type="match status" value="4"/>
</dbReference>
<evidence type="ECO:0000259" key="16">
    <source>
        <dbReference type="PROSITE" id="PS50002"/>
    </source>
</evidence>
<dbReference type="InterPro" id="IPR050384">
    <property type="entry name" value="Endophilin_SH3RF"/>
</dbReference>
<evidence type="ECO:0000256" key="12">
    <source>
        <dbReference type="ARBA" id="ARBA00022843"/>
    </source>
</evidence>
<dbReference type="FunFam" id="2.30.30.40:FF:000091">
    <property type="entry name" value="Putative E3 ubiquitin-protein ligase SH3RF1"/>
    <property type="match status" value="1"/>
</dbReference>
<protein>
    <recommendedName>
        <fullName evidence="4">RING-type E3 ubiquitin transferase</fullName>
        <ecNumber evidence="4">2.3.2.27</ecNumber>
    </recommendedName>
</protein>
<comment type="catalytic activity">
    <reaction evidence="1">
        <text>S-ubiquitinyl-[E2 ubiquitin-conjugating enzyme]-L-cysteine + [acceptor protein]-L-lysine = [E2 ubiquitin-conjugating enzyme]-L-cysteine + N(6)-ubiquitinyl-[acceptor protein]-L-lysine.</text>
        <dbReference type="EC" id="2.3.2.27"/>
    </reaction>
</comment>
<evidence type="ECO:0000256" key="3">
    <source>
        <dbReference type="ARBA" id="ARBA00008649"/>
    </source>
</evidence>
<evidence type="ECO:0000256" key="7">
    <source>
        <dbReference type="ARBA" id="ARBA00022723"/>
    </source>
</evidence>
<feature type="region of interest" description="Disordered" evidence="15">
    <location>
        <begin position="1"/>
        <end position="54"/>
    </location>
</feature>
<evidence type="ECO:0000256" key="15">
    <source>
        <dbReference type="SAM" id="MobiDB-lite"/>
    </source>
</evidence>
<evidence type="ECO:0000259" key="17">
    <source>
        <dbReference type="PROSITE" id="PS50089"/>
    </source>
</evidence>
<keyword evidence="12" id="KW-0832">Ubl conjugation</keyword>
<dbReference type="InterPro" id="IPR036028">
    <property type="entry name" value="SH3-like_dom_sf"/>
</dbReference>
<feature type="compositionally biased region" description="Basic residues" evidence="15">
    <location>
        <begin position="29"/>
        <end position="39"/>
    </location>
</feature>
<keyword evidence="6" id="KW-0808">Transferase</keyword>
<feature type="compositionally biased region" description="Basic and acidic residues" evidence="15">
    <location>
        <begin position="810"/>
        <end position="823"/>
    </location>
</feature>
<organism evidence="18 19">
    <name type="scientific">Octodon degus</name>
    <name type="common">Degu</name>
    <name type="synonym">Sciurus degus</name>
    <dbReference type="NCBI Taxonomy" id="10160"/>
    <lineage>
        <taxon>Eukaryota</taxon>
        <taxon>Metazoa</taxon>
        <taxon>Chordata</taxon>
        <taxon>Craniata</taxon>
        <taxon>Vertebrata</taxon>
        <taxon>Euteleostomi</taxon>
        <taxon>Mammalia</taxon>
        <taxon>Eutheria</taxon>
        <taxon>Euarchontoglires</taxon>
        <taxon>Glires</taxon>
        <taxon>Rodentia</taxon>
        <taxon>Hystricomorpha</taxon>
        <taxon>Octodontidae</taxon>
        <taxon>Octodon</taxon>
    </lineage>
</organism>
<keyword evidence="18" id="KW-1185">Reference proteome</keyword>
<evidence type="ECO:0000256" key="13">
    <source>
        <dbReference type="PROSITE-ProRule" id="PRU00175"/>
    </source>
</evidence>
<feature type="domain" description="SH3" evidence="16">
    <location>
        <begin position="303"/>
        <end position="362"/>
    </location>
</feature>
<evidence type="ECO:0000256" key="14">
    <source>
        <dbReference type="PROSITE-ProRule" id="PRU00192"/>
    </source>
</evidence>
<feature type="compositionally biased region" description="Polar residues" evidence="15">
    <location>
        <begin position="697"/>
        <end position="739"/>
    </location>
</feature>
<dbReference type="InterPro" id="IPR035816">
    <property type="entry name" value="SH3RF1/SH3RF3_SH3_4"/>
</dbReference>
<keyword evidence="9 13" id="KW-0863">Zinc-finger</keyword>
<dbReference type="SUPFAM" id="SSF57850">
    <property type="entry name" value="RING/U-box"/>
    <property type="match status" value="1"/>
</dbReference>
<dbReference type="Gene3D" id="3.30.40.10">
    <property type="entry name" value="Zinc/RING finger domain, C3HC4 (zinc finger)"/>
    <property type="match status" value="1"/>
</dbReference>
<sequence>MRVPGEPPPSRRCHVRTPPQGPGAGSSCSRRRRPRHRQVPSRLPVPTECTVGAAPPNFPAQHRVGGAGRAACTELCWAQEGARAPAHEPAAPKGSRGGAVGERARCQQRRAPGRPPGARGPYRVRGQVSPLGCARRRRARGGGGVEAAPRSPRCWGCPAVRVQGRAAAKARVARDGHGPRADMDESSLLDLLECAVCLERLDTTAKVLPCQHTFCRRCLESIVCSRRELRCPECRILVGCGVDELPANILLVRLLDGLRCRPRAGCGPGPGPGLPAPPGPSAPLGAPCGPAAGRSATAAKSLPQLPYGKALYSYEGKEPGDLKFNKGDVIILRRRVDDHWFHGELHGTRGFLPASYVQCLRPLPQAPPQGTALYDFEMKDQDQDQDCLTFTKDEVLTVIRRVDDNWAEGMLGDRIGIFPLLYVQLNDSAKQLIEMDKLCPAAAAASSCTAPLPSDPGLVAGSGPGPSVGSSGAVSAFQRRMDSKKNAKKRHSFTALSVTHKSSQASTHRHSMEISAPVLISSSDPRAAARIGELSGLPCSVPAQDPCLAGPVPTAVPRASGVAGEQGTSSKVPLPLNVYLALYAYKPQKNDELELRKGEMYRVLEKCQDGWFKGASLRTGLSGVFPGNYVTPVSRAPGGAAGPPRSSVLSGSPLAKGMATTMHPGGGSLSRPALPLTTPQAQAPLPAGSPTAGSCPRHTTQPTTGQTRGAHSAATHSSPQAQDRPTATVTPLRTQSSPSRLPATSLRPRSVVSPQHGQQCLGQMSPRPAIALTSATSAVTPPSVSTTSLSGDIGVGGGLCTSSPTGTGCRLDDKRGEKKEKKSGLLKLLAGASTRRKSRSPPSFSPTHDPLVTTDTSLLGAVGPEVSSLSVHSRAGSCPIESEMRGAMGLEPLHRKTGSLDLNFCSSPARQAALSMAAVRPEPKPLPRERYRVVVSYPPQSEAEIELREGDVVFVHRKREDGWYEGTLQRNGRTGLFPGSFVESF</sequence>
<dbReference type="InterPro" id="IPR028502">
    <property type="entry name" value="SH3RF3_RING-HC_Zfn"/>
</dbReference>
<dbReference type="CDD" id="cd11785">
    <property type="entry name" value="SH3_SH3RF_C"/>
    <property type="match status" value="1"/>
</dbReference>
<evidence type="ECO:0000256" key="8">
    <source>
        <dbReference type="ARBA" id="ARBA00022737"/>
    </source>
</evidence>
<keyword evidence="10" id="KW-0833">Ubl conjugation pathway</keyword>
<evidence type="ECO:0000256" key="5">
    <source>
        <dbReference type="ARBA" id="ARBA00022443"/>
    </source>
</evidence>
<evidence type="ECO:0000256" key="11">
    <source>
        <dbReference type="ARBA" id="ARBA00022833"/>
    </source>
</evidence>
<dbReference type="PANTHER" id="PTHR14167">
    <property type="entry name" value="SH3 DOMAIN-CONTAINING"/>
    <property type="match status" value="1"/>
</dbReference>
<keyword evidence="5 14" id="KW-0728">SH3 domain</keyword>
<feature type="domain" description="SH3" evidence="16">
    <location>
        <begin position="365"/>
        <end position="428"/>
    </location>
</feature>
<proteinExistence type="inferred from homology"/>
<feature type="compositionally biased region" description="Pro residues" evidence="15">
    <location>
        <begin position="1"/>
        <end position="10"/>
    </location>
</feature>
<dbReference type="SUPFAM" id="SSF50044">
    <property type="entry name" value="SH3-domain"/>
    <property type="match status" value="4"/>
</dbReference>
<feature type="domain" description="RING-type" evidence="17">
    <location>
        <begin position="194"/>
        <end position="235"/>
    </location>
</feature>
<dbReference type="Pfam" id="PF14604">
    <property type="entry name" value="SH3_9"/>
    <property type="match status" value="3"/>
</dbReference>
<feature type="region of interest" description="Disordered" evidence="15">
    <location>
        <begin position="488"/>
        <end position="511"/>
    </location>
</feature>
<evidence type="ECO:0000256" key="1">
    <source>
        <dbReference type="ARBA" id="ARBA00000900"/>
    </source>
</evidence>
<dbReference type="GeneID" id="101588092"/>
<comment type="similarity">
    <text evidence="3">Belongs to the SH3RF family.</text>
</comment>
<dbReference type="CTD" id="344558"/>
<reference evidence="19" key="1">
    <citation type="submission" date="2025-08" db="UniProtKB">
        <authorList>
            <consortium name="RefSeq"/>
        </authorList>
    </citation>
    <scope>IDENTIFICATION</scope>
</reference>
<dbReference type="InParanoid" id="A0A6P6EM78"/>
<evidence type="ECO:0000256" key="2">
    <source>
        <dbReference type="ARBA" id="ARBA00004906"/>
    </source>
</evidence>
<dbReference type="Pfam" id="PF00018">
    <property type="entry name" value="SH3_1"/>
    <property type="match status" value="1"/>
</dbReference>
<dbReference type="CDD" id="cd11925">
    <property type="entry name" value="SH3_SH3RF3_3"/>
    <property type="match status" value="1"/>
</dbReference>
<dbReference type="RefSeq" id="XP_023573142.1">
    <property type="nucleotide sequence ID" value="XM_023717374.1"/>
</dbReference>
<dbReference type="UniPathway" id="UPA00143"/>
<feature type="compositionally biased region" description="Low complexity" evidence="15">
    <location>
        <begin position="116"/>
        <end position="125"/>
    </location>
</feature>
<feature type="region of interest" description="Disordered" evidence="15">
    <location>
        <begin position="803"/>
        <end position="852"/>
    </location>
</feature>
<dbReference type="PANTHER" id="PTHR14167:SF62">
    <property type="entry name" value="E3 UBIQUITIN-PROTEIN LIGASE SH3RF3"/>
    <property type="match status" value="1"/>
</dbReference>
<keyword evidence="11" id="KW-0862">Zinc</keyword>
<dbReference type="InterPro" id="IPR013083">
    <property type="entry name" value="Znf_RING/FYVE/PHD"/>
</dbReference>
<dbReference type="GO" id="GO:0008270">
    <property type="term" value="F:zinc ion binding"/>
    <property type="evidence" value="ECO:0007669"/>
    <property type="project" value="UniProtKB-KW"/>
</dbReference>
<feature type="region of interest" description="Disordered" evidence="15">
    <location>
        <begin position="82"/>
        <end position="125"/>
    </location>
</feature>
<evidence type="ECO:0000256" key="6">
    <source>
        <dbReference type="ARBA" id="ARBA00022679"/>
    </source>
</evidence>
<dbReference type="InterPro" id="IPR001841">
    <property type="entry name" value="Znf_RING"/>
</dbReference>
<dbReference type="GO" id="GO:0016567">
    <property type="term" value="P:protein ubiquitination"/>
    <property type="evidence" value="ECO:0007669"/>
    <property type="project" value="UniProtKB-UniPathway"/>
</dbReference>
<keyword evidence="7" id="KW-0479">Metal-binding</keyword>
<dbReference type="PROSITE" id="PS50089">
    <property type="entry name" value="ZF_RING_2"/>
    <property type="match status" value="1"/>
</dbReference>
<comment type="pathway">
    <text evidence="2">Protein modification; protein ubiquitination.</text>
</comment>
<accession>A0A6P6EM78</accession>
<dbReference type="Gene3D" id="2.30.30.40">
    <property type="entry name" value="SH3 Domains"/>
    <property type="match status" value="4"/>
</dbReference>
<evidence type="ECO:0000256" key="10">
    <source>
        <dbReference type="ARBA" id="ARBA00022786"/>
    </source>
</evidence>
<evidence type="ECO:0000256" key="9">
    <source>
        <dbReference type="ARBA" id="ARBA00022771"/>
    </source>
</evidence>
<dbReference type="EC" id="2.3.2.27" evidence="4"/>
<dbReference type="SMART" id="SM00184">
    <property type="entry name" value="RING"/>
    <property type="match status" value="1"/>
</dbReference>
<dbReference type="InterPro" id="IPR018957">
    <property type="entry name" value="Znf_C3HC4_RING-type"/>
</dbReference>
<keyword evidence="8" id="KW-0677">Repeat</keyword>
<gene>
    <name evidence="19" type="primary">Sh3rf3</name>
</gene>
<dbReference type="AlphaFoldDB" id="A0A6P6EM78"/>
<feature type="region of interest" description="Disordered" evidence="15">
    <location>
        <begin position="636"/>
        <end position="762"/>
    </location>
</feature>
<dbReference type="OrthoDB" id="19092at2759"/>
<dbReference type="SMART" id="SM00326">
    <property type="entry name" value="SH3"/>
    <property type="match status" value="4"/>
</dbReference>
<dbReference type="FunCoup" id="A0A6P6EM78">
    <property type="interactions" value="63"/>
</dbReference>
<dbReference type="Pfam" id="PF00097">
    <property type="entry name" value="zf-C3HC4"/>
    <property type="match status" value="1"/>
</dbReference>
<evidence type="ECO:0000313" key="18">
    <source>
        <dbReference type="Proteomes" id="UP000515203"/>
    </source>
</evidence>
<name>A0A6P6EM78_OCTDE</name>
<dbReference type="InterPro" id="IPR035612">
    <property type="entry name" value="SH3RF3_SH3_3"/>
</dbReference>
<dbReference type="PROSITE" id="PS51257">
    <property type="entry name" value="PROKAR_LIPOPROTEIN"/>
    <property type="match status" value="1"/>
</dbReference>
<dbReference type="FunFam" id="3.30.40.10:FF:000077">
    <property type="entry name" value="E3 ubiquitin-protein ligase SH3RF1 isoform X1"/>
    <property type="match status" value="1"/>
</dbReference>
<feature type="domain" description="SH3" evidence="16">
    <location>
        <begin position="926"/>
        <end position="985"/>
    </location>
</feature>